<feature type="binding site" evidence="14">
    <location>
        <begin position="78"/>
        <end position="79"/>
    </location>
    <ligand>
        <name>beta-D-galactose</name>
        <dbReference type="ChEBI" id="CHEBI:27667"/>
    </ligand>
</feature>
<comment type="catalytic activity">
    <reaction evidence="1 11">
        <text>alpha-D-glucose = beta-D-glucose</text>
        <dbReference type="Rhea" id="RHEA:10264"/>
        <dbReference type="ChEBI" id="CHEBI:15903"/>
        <dbReference type="ChEBI" id="CHEBI:17925"/>
        <dbReference type="EC" id="5.1.3.3"/>
    </reaction>
</comment>
<feature type="binding site" evidence="14">
    <location>
        <begin position="176"/>
        <end position="178"/>
    </location>
    <ligand>
        <name>beta-D-galactose</name>
        <dbReference type="ChEBI" id="CHEBI:27667"/>
    </ligand>
</feature>
<evidence type="ECO:0000256" key="12">
    <source>
        <dbReference type="PIRSR" id="PIRSR005096-1"/>
    </source>
</evidence>
<dbReference type="NCBIfam" id="TIGR02636">
    <property type="entry name" value="galM_Leloir"/>
    <property type="match status" value="1"/>
</dbReference>
<evidence type="ECO:0000256" key="6">
    <source>
        <dbReference type="ARBA" id="ARBA00014165"/>
    </source>
</evidence>
<comment type="similarity">
    <text evidence="4 11">Belongs to the aldose epimerase family.</text>
</comment>
<dbReference type="PROSITE" id="PS00545">
    <property type="entry name" value="ALDOSE_1_EPIMERASE"/>
    <property type="match status" value="1"/>
</dbReference>
<dbReference type="EMBL" id="NKYI01000011">
    <property type="protein sequence ID" value="PIK90536.1"/>
    <property type="molecule type" value="Genomic_DNA"/>
</dbReference>
<gene>
    <name evidence="15" type="primary">galM</name>
    <name evidence="15" type="ORF">CFY86_07230</name>
    <name evidence="16" type="ORF">N2J37_19950</name>
</gene>
<dbReference type="SUPFAM" id="SSF74650">
    <property type="entry name" value="Galactose mutarotase-like"/>
    <property type="match status" value="1"/>
</dbReference>
<dbReference type="RefSeq" id="WP_015584865.1">
    <property type="nucleotide sequence ID" value="NZ_ABDFAB020000005.1"/>
</dbReference>
<dbReference type="Proteomes" id="UP000229713">
    <property type="component" value="Unassembled WGS sequence"/>
</dbReference>
<feature type="active site" description="Proton donor" evidence="12">
    <location>
        <position position="176"/>
    </location>
</feature>
<evidence type="ECO:0000256" key="7">
    <source>
        <dbReference type="ARBA" id="ARBA00022490"/>
    </source>
</evidence>
<dbReference type="InterPro" id="IPR047215">
    <property type="entry name" value="Galactose_mutarotase-like"/>
</dbReference>
<dbReference type="UniPathway" id="UPA00242"/>
<reference evidence="15 17" key="1">
    <citation type="submission" date="2017-07" db="EMBL/GenBank/DDBJ databases">
        <title>Raoultella ornithinolytica strain HH3 draft genome.</title>
        <authorList>
            <person name="Duceppe M.-O."/>
            <person name="Huang H."/>
            <person name="Phipps-Todd B."/>
        </authorList>
    </citation>
    <scope>NUCLEOTIDE SEQUENCE [LARGE SCALE GENOMIC DNA]</scope>
    <source>
        <strain evidence="15 17">HH3</strain>
    </source>
</reference>
<dbReference type="PANTHER" id="PTHR10091">
    <property type="entry name" value="ALDOSE-1-EPIMERASE"/>
    <property type="match status" value="1"/>
</dbReference>
<sequence length="347" mass="38409">MLNQTTDLAPDGQPWNLITLRNNAGMVVTLMDWGATLLSARVPLANGEVREALLGCATPENYTRQAAYLGASVGRYANRIANSRFTLDGQTIQLTPSNEAGHQLHGGPDGFDKRRWQIVSADEHQALFALASDDGDQGFPGNLKATAHYRLTEDNRIAIEYRATVDRPCPVNLTNHVYFNLDGGQTDVRNHQLQIFADSYLPVESDGIPGGHLQDVARTSFDFRSPKTVAVDFLRDADQQKVKGYDHAFLLQAKGDARKAAAHVWSQDGQLQMAVYTSAPALQFYSGNYLGGTPSRTEQPYADWQGLALESEFLPDSPNHPEWPQPDCILRPGEEYVSLTEYQFIAR</sequence>
<dbReference type="GO" id="GO:0030246">
    <property type="term" value="F:carbohydrate binding"/>
    <property type="evidence" value="ECO:0007669"/>
    <property type="project" value="InterPro"/>
</dbReference>
<dbReference type="GO" id="GO:0006006">
    <property type="term" value="P:glucose metabolic process"/>
    <property type="evidence" value="ECO:0007669"/>
    <property type="project" value="TreeGrafter"/>
</dbReference>
<reference evidence="16" key="2">
    <citation type="submission" date="2022-09" db="EMBL/GenBank/DDBJ databases">
        <title>Multidrug resistance Raoultella ornithinolytica Strain MQB_Silv_108.</title>
        <authorList>
            <person name="Quintela-Baluja M."/>
        </authorList>
    </citation>
    <scope>NUCLEOTIDE SEQUENCE</scope>
    <source>
        <strain evidence="16">MQB_Silv_108</strain>
    </source>
</reference>
<keyword evidence="9 11" id="KW-0119">Carbohydrate metabolism</keyword>
<dbReference type="GO" id="GO:0033499">
    <property type="term" value="P:galactose catabolic process via UDP-galactose, Leloir pathway"/>
    <property type="evidence" value="ECO:0007669"/>
    <property type="project" value="TreeGrafter"/>
</dbReference>
<dbReference type="AlphaFoldDB" id="A0A1Y6GRR6"/>
<keyword evidence="8 11" id="KW-0413">Isomerase</keyword>
<evidence type="ECO:0000256" key="1">
    <source>
        <dbReference type="ARBA" id="ARBA00001614"/>
    </source>
</evidence>
<keyword evidence="7" id="KW-0963">Cytoplasm</keyword>
<dbReference type="CDD" id="cd09019">
    <property type="entry name" value="galactose_mutarotase_like"/>
    <property type="match status" value="1"/>
</dbReference>
<comment type="function">
    <text evidence="10">Mutarotase converts alpha-aldose to the beta-anomer. It is active on D-glucose, L-arabinose, D-xylose, D-galactose, maltose and lactose.</text>
</comment>
<proteinExistence type="inferred from homology"/>
<evidence type="ECO:0000313" key="16">
    <source>
        <dbReference type="EMBL" id="UXE36805.1"/>
    </source>
</evidence>
<evidence type="ECO:0000256" key="8">
    <source>
        <dbReference type="ARBA" id="ARBA00023235"/>
    </source>
</evidence>
<dbReference type="PANTHER" id="PTHR10091:SF0">
    <property type="entry name" value="GALACTOSE MUTAROTASE"/>
    <property type="match status" value="1"/>
</dbReference>
<dbReference type="InterPro" id="IPR018052">
    <property type="entry name" value="Ald1_epimerase_CS"/>
</dbReference>
<evidence type="ECO:0000256" key="13">
    <source>
        <dbReference type="PIRSR" id="PIRSR005096-2"/>
    </source>
</evidence>
<organism evidence="15 17">
    <name type="scientific">Raoultella ornithinolytica</name>
    <name type="common">Klebsiella ornithinolytica</name>
    <dbReference type="NCBI Taxonomy" id="54291"/>
    <lineage>
        <taxon>Bacteria</taxon>
        <taxon>Pseudomonadati</taxon>
        <taxon>Pseudomonadota</taxon>
        <taxon>Gammaproteobacteria</taxon>
        <taxon>Enterobacterales</taxon>
        <taxon>Enterobacteriaceae</taxon>
        <taxon>Klebsiella/Raoultella group</taxon>
        <taxon>Raoultella</taxon>
    </lineage>
</organism>
<dbReference type="FunFam" id="2.70.98.10:FF:000002">
    <property type="entry name" value="Aldose 1-epimerase"/>
    <property type="match status" value="1"/>
</dbReference>
<feature type="binding site" evidence="13">
    <location>
        <position position="246"/>
    </location>
    <ligand>
        <name>beta-D-galactose</name>
        <dbReference type="ChEBI" id="CHEBI:27667"/>
    </ligand>
</feature>
<evidence type="ECO:0000256" key="11">
    <source>
        <dbReference type="PIRNR" id="PIRNR005096"/>
    </source>
</evidence>
<dbReference type="NCBIfam" id="NF008277">
    <property type="entry name" value="PRK11055.1"/>
    <property type="match status" value="1"/>
</dbReference>
<protein>
    <recommendedName>
        <fullName evidence="6 11">Aldose 1-epimerase</fullName>
        <ecNumber evidence="5 11">5.1.3.3</ecNumber>
    </recommendedName>
</protein>
<comment type="subcellular location">
    <subcellularLocation>
        <location evidence="2">Cytoplasm</location>
    </subcellularLocation>
</comment>
<dbReference type="Proteomes" id="UP001064206">
    <property type="component" value="Chromosome"/>
</dbReference>
<accession>A0A1Y6GRR6</accession>
<evidence type="ECO:0000256" key="9">
    <source>
        <dbReference type="ARBA" id="ARBA00023277"/>
    </source>
</evidence>
<dbReference type="PIRSF" id="PIRSF005096">
    <property type="entry name" value="GALM"/>
    <property type="match status" value="1"/>
</dbReference>
<evidence type="ECO:0000256" key="5">
    <source>
        <dbReference type="ARBA" id="ARBA00013185"/>
    </source>
</evidence>
<dbReference type="GO" id="GO:0005737">
    <property type="term" value="C:cytoplasm"/>
    <property type="evidence" value="ECO:0007669"/>
    <property type="project" value="UniProtKB-SubCell"/>
</dbReference>
<evidence type="ECO:0000313" key="15">
    <source>
        <dbReference type="EMBL" id="PIK90536.1"/>
    </source>
</evidence>
<dbReference type="InterPro" id="IPR011013">
    <property type="entry name" value="Gal_mutarotase_sf_dom"/>
</dbReference>
<dbReference type="Gene3D" id="2.70.98.10">
    <property type="match status" value="1"/>
</dbReference>
<dbReference type="Pfam" id="PF01263">
    <property type="entry name" value="Aldose_epim"/>
    <property type="match status" value="1"/>
</dbReference>
<dbReference type="PaxDb" id="1286170-RORB6_11340"/>
<dbReference type="InterPro" id="IPR013458">
    <property type="entry name" value="Ald_epimerase_bac"/>
</dbReference>
<dbReference type="InterPro" id="IPR008183">
    <property type="entry name" value="Aldose_1/G6P_1-epimerase"/>
</dbReference>
<name>A0A1Y6GRR6_RAOOR</name>
<evidence type="ECO:0000256" key="3">
    <source>
        <dbReference type="ARBA" id="ARBA00005028"/>
    </source>
</evidence>
<dbReference type="EMBL" id="CP104450">
    <property type="protein sequence ID" value="UXE36805.1"/>
    <property type="molecule type" value="Genomic_DNA"/>
</dbReference>
<comment type="pathway">
    <text evidence="3 11">Carbohydrate metabolism; hexose metabolism.</text>
</comment>
<dbReference type="STRING" id="54291.TE10_09605"/>
<dbReference type="EC" id="5.1.3.3" evidence="5 11"/>
<dbReference type="InterPro" id="IPR014718">
    <property type="entry name" value="GH-type_carb-bd"/>
</dbReference>
<evidence type="ECO:0000256" key="14">
    <source>
        <dbReference type="PIRSR" id="PIRSR005096-3"/>
    </source>
</evidence>
<dbReference type="InterPro" id="IPR015443">
    <property type="entry name" value="Aldose_1-epimerase"/>
</dbReference>
<dbReference type="GO" id="GO:0004034">
    <property type="term" value="F:aldose 1-epimerase activity"/>
    <property type="evidence" value="ECO:0007669"/>
    <property type="project" value="UniProtKB-EC"/>
</dbReference>
<evidence type="ECO:0000256" key="4">
    <source>
        <dbReference type="ARBA" id="ARBA00006206"/>
    </source>
</evidence>
<dbReference type="eggNOG" id="COG2017">
    <property type="taxonomic scope" value="Bacteria"/>
</dbReference>
<evidence type="ECO:0000256" key="10">
    <source>
        <dbReference type="ARBA" id="ARBA00037676"/>
    </source>
</evidence>
<evidence type="ECO:0000313" key="17">
    <source>
        <dbReference type="Proteomes" id="UP000229713"/>
    </source>
</evidence>
<evidence type="ECO:0000256" key="2">
    <source>
        <dbReference type="ARBA" id="ARBA00004496"/>
    </source>
</evidence>
<feature type="active site" description="Proton acceptor" evidence="12">
    <location>
        <position position="310"/>
    </location>
</feature>